<evidence type="ECO:0000256" key="8">
    <source>
        <dbReference type="SAM" id="Phobius"/>
    </source>
</evidence>
<feature type="transmembrane region" description="Helical" evidence="8">
    <location>
        <begin position="105"/>
        <end position="128"/>
    </location>
</feature>
<sequence>MGHLAINHTIHALNSQSYETIEVTGPQMVPTMKLTTFTWNVHNGRRPSDELNKWQSSKCITTYPSLLSFLSYSFYFPSLLIGPYLDFTRRIHGLDAFTWEEGAAYVKVVMGFAYLGTFVVLGGSWNFSTALKPEFAKMRSSSSSKPTVPSNEADTMPSGPPLKAHPSPPVSASQAPHPPQNNPNGMEQPMPLYPKSNSLPTLKFSSTLGI</sequence>
<accession>A0A8H5G9Z2</accession>
<dbReference type="GO" id="GO:0030258">
    <property type="term" value="P:lipid modification"/>
    <property type="evidence" value="ECO:0007669"/>
    <property type="project" value="TreeGrafter"/>
</dbReference>
<proteinExistence type="predicted"/>
<dbReference type="GO" id="GO:0005783">
    <property type="term" value="C:endoplasmic reticulum"/>
    <property type="evidence" value="ECO:0007669"/>
    <property type="project" value="TreeGrafter"/>
</dbReference>
<keyword evidence="3 8" id="KW-0812">Transmembrane</keyword>
<evidence type="ECO:0000313" key="9">
    <source>
        <dbReference type="EMBL" id="KAF5361048.1"/>
    </source>
</evidence>
<keyword evidence="5 8" id="KW-0472">Membrane</keyword>
<comment type="caution">
    <text evidence="9">The sequence shown here is derived from an EMBL/GenBank/DDBJ whole genome shotgun (WGS) entry which is preliminary data.</text>
</comment>
<dbReference type="InterPro" id="IPR049941">
    <property type="entry name" value="LPLAT_7/PORCN-like"/>
</dbReference>
<organism evidence="9 10">
    <name type="scientific">Leucocoprinus leucothites</name>
    <dbReference type="NCBI Taxonomy" id="201217"/>
    <lineage>
        <taxon>Eukaryota</taxon>
        <taxon>Fungi</taxon>
        <taxon>Dikarya</taxon>
        <taxon>Basidiomycota</taxon>
        <taxon>Agaricomycotina</taxon>
        <taxon>Agaricomycetes</taxon>
        <taxon>Agaricomycetidae</taxon>
        <taxon>Agaricales</taxon>
        <taxon>Agaricineae</taxon>
        <taxon>Agaricaceae</taxon>
        <taxon>Leucocoprinus</taxon>
    </lineage>
</organism>
<dbReference type="GO" id="GO:0003841">
    <property type="term" value="F:1-acylglycerol-3-phosphate O-acyltransferase activity"/>
    <property type="evidence" value="ECO:0007669"/>
    <property type="project" value="TreeGrafter"/>
</dbReference>
<evidence type="ECO:0000313" key="10">
    <source>
        <dbReference type="Proteomes" id="UP000559027"/>
    </source>
</evidence>
<comment type="subcellular location">
    <subcellularLocation>
        <location evidence="1">Membrane</location>
        <topology evidence="1">Multi-pass membrane protein</topology>
    </subcellularLocation>
</comment>
<protein>
    <submittedName>
        <fullName evidence="9">Uncharacterized protein</fullName>
    </submittedName>
</protein>
<dbReference type="GO" id="GO:0046474">
    <property type="term" value="P:glycerophospholipid biosynthetic process"/>
    <property type="evidence" value="ECO:0007669"/>
    <property type="project" value="TreeGrafter"/>
</dbReference>
<keyword evidence="2" id="KW-0808">Transferase</keyword>
<evidence type="ECO:0000256" key="7">
    <source>
        <dbReference type="SAM" id="MobiDB-lite"/>
    </source>
</evidence>
<dbReference type="Proteomes" id="UP000559027">
    <property type="component" value="Unassembled WGS sequence"/>
</dbReference>
<name>A0A8H5G9Z2_9AGAR</name>
<keyword evidence="6" id="KW-0012">Acyltransferase</keyword>
<gene>
    <name evidence="9" type="ORF">D9756_004493</name>
</gene>
<evidence type="ECO:0000256" key="2">
    <source>
        <dbReference type="ARBA" id="ARBA00022679"/>
    </source>
</evidence>
<dbReference type="PANTHER" id="PTHR13906:SF4">
    <property type="entry name" value="LYSOPHOSPHOLIPID ACYLTRANSFERASE 6"/>
    <property type="match status" value="1"/>
</dbReference>
<feature type="region of interest" description="Disordered" evidence="7">
    <location>
        <begin position="138"/>
        <end position="210"/>
    </location>
</feature>
<feature type="transmembrane region" description="Helical" evidence="8">
    <location>
        <begin position="63"/>
        <end position="85"/>
    </location>
</feature>
<dbReference type="GO" id="GO:0016020">
    <property type="term" value="C:membrane"/>
    <property type="evidence" value="ECO:0007669"/>
    <property type="project" value="UniProtKB-SubCell"/>
</dbReference>
<keyword evidence="4 8" id="KW-1133">Transmembrane helix</keyword>
<evidence type="ECO:0000256" key="6">
    <source>
        <dbReference type="ARBA" id="ARBA00023315"/>
    </source>
</evidence>
<evidence type="ECO:0000256" key="5">
    <source>
        <dbReference type="ARBA" id="ARBA00023136"/>
    </source>
</evidence>
<feature type="compositionally biased region" description="Polar residues" evidence="7">
    <location>
        <begin position="195"/>
        <end position="210"/>
    </location>
</feature>
<dbReference type="InterPro" id="IPR004299">
    <property type="entry name" value="MBOAT_fam"/>
</dbReference>
<keyword evidence="10" id="KW-1185">Reference proteome</keyword>
<dbReference type="EMBL" id="JAACJO010000003">
    <property type="protein sequence ID" value="KAF5361048.1"/>
    <property type="molecule type" value="Genomic_DNA"/>
</dbReference>
<evidence type="ECO:0000256" key="3">
    <source>
        <dbReference type="ARBA" id="ARBA00022692"/>
    </source>
</evidence>
<dbReference type="GO" id="GO:0047184">
    <property type="term" value="F:1-acylglycerophosphocholine O-acyltransferase activity"/>
    <property type="evidence" value="ECO:0007669"/>
    <property type="project" value="TreeGrafter"/>
</dbReference>
<reference evidence="9 10" key="1">
    <citation type="journal article" date="2020" name="ISME J.">
        <title>Uncovering the hidden diversity of litter-decomposition mechanisms in mushroom-forming fungi.</title>
        <authorList>
            <person name="Floudas D."/>
            <person name="Bentzer J."/>
            <person name="Ahren D."/>
            <person name="Johansson T."/>
            <person name="Persson P."/>
            <person name="Tunlid A."/>
        </authorList>
    </citation>
    <scope>NUCLEOTIDE SEQUENCE [LARGE SCALE GENOMIC DNA]</scope>
    <source>
        <strain evidence="9 10">CBS 146.42</strain>
    </source>
</reference>
<evidence type="ECO:0000256" key="4">
    <source>
        <dbReference type="ARBA" id="ARBA00022989"/>
    </source>
</evidence>
<evidence type="ECO:0000256" key="1">
    <source>
        <dbReference type="ARBA" id="ARBA00004141"/>
    </source>
</evidence>
<dbReference type="OrthoDB" id="286734at2759"/>
<dbReference type="AlphaFoldDB" id="A0A8H5G9Z2"/>
<dbReference type="Pfam" id="PF03062">
    <property type="entry name" value="MBOAT"/>
    <property type="match status" value="1"/>
</dbReference>
<dbReference type="PANTHER" id="PTHR13906">
    <property type="entry name" value="PORCUPINE"/>
    <property type="match status" value="1"/>
</dbReference>